<comment type="caution">
    <text evidence="8">The sequence shown here is derived from an EMBL/GenBank/DDBJ whole genome shotgun (WGS) entry which is preliminary data.</text>
</comment>
<evidence type="ECO:0000313" key="9">
    <source>
        <dbReference type="Proteomes" id="UP000824261"/>
    </source>
</evidence>
<dbReference type="PANTHER" id="PTHR34856">
    <property type="entry name" value="PROTEIN NRFD"/>
    <property type="match status" value="1"/>
</dbReference>
<keyword evidence="3" id="KW-1003">Cell membrane</keyword>
<evidence type="ECO:0000256" key="3">
    <source>
        <dbReference type="ARBA" id="ARBA00022475"/>
    </source>
</evidence>
<evidence type="ECO:0000313" key="8">
    <source>
        <dbReference type="EMBL" id="HIR01038.1"/>
    </source>
</evidence>
<feature type="transmembrane region" description="Helical" evidence="7">
    <location>
        <begin position="143"/>
        <end position="164"/>
    </location>
</feature>
<reference evidence="8" key="1">
    <citation type="submission" date="2020-10" db="EMBL/GenBank/DDBJ databases">
        <authorList>
            <person name="Gilroy R."/>
        </authorList>
    </citation>
    <scope>NUCLEOTIDE SEQUENCE</scope>
    <source>
        <strain evidence="8">ChiGjej1B1-2707</strain>
    </source>
</reference>
<evidence type="ECO:0000256" key="2">
    <source>
        <dbReference type="ARBA" id="ARBA00008929"/>
    </source>
</evidence>
<sequence length="324" mass="33899">MFSALIVAYLFLGGSGAGALVVLCVLECLDAQRHQGQRRRALLAMAGLYGQGIGGSTSRAPHLPRNFYARAWPIALVMLATGILCLLCDIGHPERVLALVFSPEPTAVTVGSYALVISLGVACAFAGLSLFEGFDIPMSAVRAVGVVGVVAGVVTISYTGILLQGMASVVFWQTPLLPAVFVLSALSCGMACVFVALAFTESRVSLVSPTSAFAMLDSAFILLEAVALAAFVAVGFMHEESRDAAQALFSGDLRWLFWGGIVGIGLVVPFVLERLSVPEGRRFQLLWTGAFVLAGGLMLRFCVVAAASYDVTQAAGSFLGLAVL</sequence>
<feature type="transmembrane region" description="Helical" evidence="7">
    <location>
        <begin position="71"/>
        <end position="92"/>
    </location>
</feature>
<feature type="transmembrane region" description="Helical" evidence="7">
    <location>
        <begin position="6"/>
        <end position="29"/>
    </location>
</feature>
<dbReference type="Pfam" id="PF03916">
    <property type="entry name" value="NrfD"/>
    <property type="match status" value="1"/>
</dbReference>
<dbReference type="GO" id="GO:0005886">
    <property type="term" value="C:plasma membrane"/>
    <property type="evidence" value="ECO:0007669"/>
    <property type="project" value="UniProtKB-SubCell"/>
</dbReference>
<evidence type="ECO:0000256" key="6">
    <source>
        <dbReference type="ARBA" id="ARBA00023136"/>
    </source>
</evidence>
<gene>
    <name evidence="8" type="primary">nrfD</name>
    <name evidence="8" type="ORF">IAA69_02040</name>
</gene>
<dbReference type="AlphaFoldDB" id="A0A9D1D2M6"/>
<evidence type="ECO:0000256" key="7">
    <source>
        <dbReference type="SAM" id="Phobius"/>
    </source>
</evidence>
<dbReference type="Proteomes" id="UP000824261">
    <property type="component" value="Unassembled WGS sequence"/>
</dbReference>
<keyword evidence="6 7" id="KW-0472">Membrane</keyword>
<dbReference type="Gene3D" id="1.20.1630.10">
    <property type="entry name" value="Formate dehydrogenase/DMSO reductase domain"/>
    <property type="match status" value="1"/>
</dbReference>
<protein>
    <submittedName>
        <fullName evidence="8">Polysulfide reductase NrfD</fullName>
    </submittedName>
</protein>
<name>A0A9D1D2M6_9ACTN</name>
<comment type="subcellular location">
    <subcellularLocation>
        <location evidence="1">Cell membrane</location>
        <topology evidence="1">Multi-pass membrane protein</topology>
    </subcellularLocation>
</comment>
<feature type="transmembrane region" description="Helical" evidence="7">
    <location>
        <begin position="176"/>
        <end position="200"/>
    </location>
</feature>
<evidence type="ECO:0000256" key="4">
    <source>
        <dbReference type="ARBA" id="ARBA00022692"/>
    </source>
</evidence>
<keyword evidence="5 7" id="KW-1133">Transmembrane helix</keyword>
<feature type="transmembrane region" description="Helical" evidence="7">
    <location>
        <begin position="212"/>
        <end position="235"/>
    </location>
</feature>
<organism evidence="8 9">
    <name type="scientific">Candidatus Aveggerthella stercoripullorum</name>
    <dbReference type="NCBI Taxonomy" id="2840688"/>
    <lineage>
        <taxon>Bacteria</taxon>
        <taxon>Bacillati</taxon>
        <taxon>Actinomycetota</taxon>
        <taxon>Coriobacteriia</taxon>
        <taxon>Eggerthellales</taxon>
        <taxon>Eggerthellaceae</taxon>
        <taxon>Eggerthellaceae incertae sedis</taxon>
        <taxon>Candidatus Aveggerthella</taxon>
    </lineage>
</organism>
<feature type="transmembrane region" description="Helical" evidence="7">
    <location>
        <begin position="285"/>
        <end position="309"/>
    </location>
</feature>
<proteinExistence type="inferred from homology"/>
<evidence type="ECO:0000256" key="5">
    <source>
        <dbReference type="ARBA" id="ARBA00022989"/>
    </source>
</evidence>
<keyword evidence="4 7" id="KW-0812">Transmembrane</keyword>
<dbReference type="InterPro" id="IPR005614">
    <property type="entry name" value="NrfD-like"/>
</dbReference>
<accession>A0A9D1D2M6</accession>
<feature type="transmembrane region" description="Helical" evidence="7">
    <location>
        <begin position="112"/>
        <end position="131"/>
    </location>
</feature>
<dbReference type="InterPro" id="IPR052049">
    <property type="entry name" value="Electron_transfer_protein"/>
</dbReference>
<dbReference type="PANTHER" id="PTHR34856:SF2">
    <property type="entry name" value="PROTEIN NRFD"/>
    <property type="match status" value="1"/>
</dbReference>
<evidence type="ECO:0000256" key="1">
    <source>
        <dbReference type="ARBA" id="ARBA00004651"/>
    </source>
</evidence>
<reference evidence="8" key="2">
    <citation type="journal article" date="2021" name="PeerJ">
        <title>Extensive microbial diversity within the chicken gut microbiome revealed by metagenomics and culture.</title>
        <authorList>
            <person name="Gilroy R."/>
            <person name="Ravi A."/>
            <person name="Getino M."/>
            <person name="Pursley I."/>
            <person name="Horton D.L."/>
            <person name="Alikhan N.F."/>
            <person name="Baker D."/>
            <person name="Gharbi K."/>
            <person name="Hall N."/>
            <person name="Watson M."/>
            <person name="Adriaenssens E.M."/>
            <person name="Foster-Nyarko E."/>
            <person name="Jarju S."/>
            <person name="Secka A."/>
            <person name="Antonio M."/>
            <person name="Oren A."/>
            <person name="Chaudhuri R.R."/>
            <person name="La Ragione R."/>
            <person name="Hildebrand F."/>
            <person name="Pallen M.J."/>
        </authorList>
    </citation>
    <scope>NUCLEOTIDE SEQUENCE</scope>
    <source>
        <strain evidence="8">ChiGjej1B1-2707</strain>
    </source>
</reference>
<dbReference type="EMBL" id="DVGB01000025">
    <property type="protein sequence ID" value="HIR01038.1"/>
    <property type="molecule type" value="Genomic_DNA"/>
</dbReference>
<comment type="similarity">
    <text evidence="2">Belongs to the NrfD family.</text>
</comment>
<feature type="transmembrane region" description="Helical" evidence="7">
    <location>
        <begin position="255"/>
        <end position="273"/>
    </location>
</feature>